<dbReference type="Proteomes" id="UP001152759">
    <property type="component" value="Chromosome 6"/>
</dbReference>
<dbReference type="PANTHER" id="PTHR46771:SF5">
    <property type="entry name" value="DETERIN"/>
    <property type="match status" value="1"/>
</dbReference>
<keyword evidence="5" id="KW-1185">Reference proteome</keyword>
<proteinExistence type="predicted"/>
<dbReference type="AlphaFoldDB" id="A0A9P0AIK2"/>
<dbReference type="EMBL" id="OU963867">
    <property type="protein sequence ID" value="CAH0391242.1"/>
    <property type="molecule type" value="Genomic_DNA"/>
</dbReference>
<dbReference type="InterPro" id="IPR001370">
    <property type="entry name" value="BIR_rpt"/>
</dbReference>
<keyword evidence="2" id="KW-0862">Zinc</keyword>
<dbReference type="Gene3D" id="1.10.1170.10">
    <property type="entry name" value="Inhibitor Of Apoptosis Protein (2mihbC-IAP-1), Chain A"/>
    <property type="match status" value="1"/>
</dbReference>
<dbReference type="CDD" id="cd00022">
    <property type="entry name" value="BIR"/>
    <property type="match status" value="1"/>
</dbReference>
<dbReference type="OrthoDB" id="2196114at2759"/>
<feature type="coiled-coil region" evidence="3">
    <location>
        <begin position="111"/>
        <end position="139"/>
    </location>
</feature>
<organism evidence="4 5">
    <name type="scientific">Bemisia tabaci</name>
    <name type="common">Sweetpotato whitefly</name>
    <name type="synonym">Aleurodes tabaci</name>
    <dbReference type="NCBI Taxonomy" id="7038"/>
    <lineage>
        <taxon>Eukaryota</taxon>
        <taxon>Metazoa</taxon>
        <taxon>Ecdysozoa</taxon>
        <taxon>Arthropoda</taxon>
        <taxon>Hexapoda</taxon>
        <taxon>Insecta</taxon>
        <taxon>Pterygota</taxon>
        <taxon>Neoptera</taxon>
        <taxon>Paraneoptera</taxon>
        <taxon>Hemiptera</taxon>
        <taxon>Sternorrhyncha</taxon>
        <taxon>Aleyrodoidea</taxon>
        <taxon>Aleyrodidae</taxon>
        <taxon>Aleyrodinae</taxon>
        <taxon>Bemisia</taxon>
    </lineage>
</organism>
<dbReference type="SUPFAM" id="SSF57924">
    <property type="entry name" value="Inhibitor of apoptosis (IAP) repeat"/>
    <property type="match status" value="1"/>
</dbReference>
<sequence>MADMNSIFNSINFCLLEDRLETYKKWQFGNDAPCSASKMAEAGFYQPNPLGEPGLVKCFICLKELDGWEINDDPWKEHESHQSSCLFIKKKKTENELTLEELLFMLQGSILQSLEKTHAEQKENLTNNFEEVLKTLEKKWKKKK</sequence>
<reference evidence="4" key="1">
    <citation type="submission" date="2021-12" db="EMBL/GenBank/DDBJ databases">
        <authorList>
            <person name="King R."/>
        </authorList>
    </citation>
    <scope>NUCLEOTIDE SEQUENCE</scope>
</reference>
<protein>
    <submittedName>
        <fullName evidence="4">Uncharacterized protein</fullName>
    </submittedName>
</protein>
<name>A0A9P0AIK2_BEMTA</name>
<dbReference type="Pfam" id="PF00653">
    <property type="entry name" value="BIR"/>
    <property type="match status" value="1"/>
</dbReference>
<evidence type="ECO:0000256" key="1">
    <source>
        <dbReference type="ARBA" id="ARBA00022723"/>
    </source>
</evidence>
<dbReference type="PANTHER" id="PTHR46771">
    <property type="entry name" value="DETERIN"/>
    <property type="match status" value="1"/>
</dbReference>
<gene>
    <name evidence="4" type="ORF">BEMITA_LOCUS9881</name>
</gene>
<evidence type="ECO:0000313" key="4">
    <source>
        <dbReference type="EMBL" id="CAH0391242.1"/>
    </source>
</evidence>
<dbReference type="PROSITE" id="PS50143">
    <property type="entry name" value="BIR_REPEAT_2"/>
    <property type="match status" value="1"/>
</dbReference>
<evidence type="ECO:0000256" key="3">
    <source>
        <dbReference type="SAM" id="Coils"/>
    </source>
</evidence>
<evidence type="ECO:0000256" key="2">
    <source>
        <dbReference type="ARBA" id="ARBA00022833"/>
    </source>
</evidence>
<keyword evidence="1" id="KW-0479">Metal-binding</keyword>
<dbReference type="GO" id="GO:0046872">
    <property type="term" value="F:metal ion binding"/>
    <property type="evidence" value="ECO:0007669"/>
    <property type="project" value="UniProtKB-KW"/>
</dbReference>
<dbReference type="KEGG" id="btab:109040487"/>
<accession>A0A9P0AIK2</accession>
<evidence type="ECO:0000313" key="5">
    <source>
        <dbReference type="Proteomes" id="UP001152759"/>
    </source>
</evidence>
<keyword evidence="3" id="KW-0175">Coiled coil</keyword>
<dbReference type="InterPro" id="IPR051190">
    <property type="entry name" value="Baculoviral_IAP"/>
</dbReference>
<dbReference type="SMART" id="SM00238">
    <property type="entry name" value="BIR"/>
    <property type="match status" value="1"/>
</dbReference>